<dbReference type="EMBL" id="JBHSDI010000035">
    <property type="protein sequence ID" value="MFC4260031.1"/>
    <property type="molecule type" value="Genomic_DNA"/>
</dbReference>
<reference evidence="2" key="1">
    <citation type="journal article" date="2019" name="Int. J. Syst. Evol. Microbiol.">
        <title>The Global Catalogue of Microorganisms (GCM) 10K type strain sequencing project: providing services to taxonomists for standard genome sequencing and annotation.</title>
        <authorList>
            <consortium name="The Broad Institute Genomics Platform"/>
            <consortium name="The Broad Institute Genome Sequencing Center for Infectious Disease"/>
            <person name="Wu L."/>
            <person name="Ma J."/>
        </authorList>
    </citation>
    <scope>NUCLEOTIDE SEQUENCE [LARGE SCALE GENOMIC DNA]</scope>
    <source>
        <strain evidence="2">CECT 7297</strain>
    </source>
</reference>
<proteinExistence type="predicted"/>
<organism evidence="1 2">
    <name type="scientific">Marinobacter lacisalsi</name>
    <dbReference type="NCBI Taxonomy" id="475979"/>
    <lineage>
        <taxon>Bacteria</taxon>
        <taxon>Pseudomonadati</taxon>
        <taxon>Pseudomonadota</taxon>
        <taxon>Gammaproteobacteria</taxon>
        <taxon>Pseudomonadales</taxon>
        <taxon>Marinobacteraceae</taxon>
        <taxon>Marinobacter</taxon>
    </lineage>
</organism>
<protein>
    <submittedName>
        <fullName evidence="1">Helix-turn-helix transcriptional regulator</fullName>
    </submittedName>
</protein>
<accession>A0ABV8QI91</accession>
<sequence length="60" mass="6711">MGLVERLLYKYVDAGTFPKPIPLGGRSVGWIDSEVDEWILSAVEERDYRLATSDRSAPAI</sequence>
<dbReference type="Proteomes" id="UP001595798">
    <property type="component" value="Unassembled WGS sequence"/>
</dbReference>
<gene>
    <name evidence="1" type="ORF">ACFOZ5_13445</name>
</gene>
<comment type="caution">
    <text evidence="1">The sequence shown here is derived from an EMBL/GenBank/DDBJ whole genome shotgun (WGS) entry which is preliminary data.</text>
</comment>
<dbReference type="InterPro" id="IPR010260">
    <property type="entry name" value="AlpA"/>
</dbReference>
<keyword evidence="2" id="KW-1185">Reference proteome</keyword>
<name>A0ABV8QI91_9GAMM</name>
<dbReference type="RefSeq" id="WP_379888152.1">
    <property type="nucleotide sequence ID" value="NZ_JBHSDI010000035.1"/>
</dbReference>
<dbReference type="Pfam" id="PF05930">
    <property type="entry name" value="Phage_AlpA"/>
    <property type="match status" value="1"/>
</dbReference>
<dbReference type="Gene3D" id="1.10.238.160">
    <property type="match status" value="1"/>
</dbReference>
<evidence type="ECO:0000313" key="2">
    <source>
        <dbReference type="Proteomes" id="UP001595798"/>
    </source>
</evidence>
<evidence type="ECO:0000313" key="1">
    <source>
        <dbReference type="EMBL" id="MFC4260031.1"/>
    </source>
</evidence>